<organism evidence="2 3">
    <name type="scientific">Macrostomum lignano</name>
    <dbReference type="NCBI Taxonomy" id="282301"/>
    <lineage>
        <taxon>Eukaryota</taxon>
        <taxon>Metazoa</taxon>
        <taxon>Spiralia</taxon>
        <taxon>Lophotrochozoa</taxon>
        <taxon>Platyhelminthes</taxon>
        <taxon>Rhabditophora</taxon>
        <taxon>Macrostomorpha</taxon>
        <taxon>Macrostomida</taxon>
        <taxon>Macrostomidae</taxon>
        <taxon>Macrostomum</taxon>
    </lineage>
</organism>
<dbReference type="OrthoDB" id="6288272at2759"/>
<feature type="region of interest" description="Disordered" evidence="1">
    <location>
        <begin position="432"/>
        <end position="472"/>
    </location>
</feature>
<dbReference type="AlphaFoldDB" id="A0A267F5E5"/>
<dbReference type="PROSITE" id="PS50096">
    <property type="entry name" value="IQ"/>
    <property type="match status" value="1"/>
</dbReference>
<feature type="region of interest" description="Disordered" evidence="1">
    <location>
        <begin position="243"/>
        <end position="365"/>
    </location>
</feature>
<feature type="compositionally biased region" description="Low complexity" evidence="1">
    <location>
        <begin position="304"/>
        <end position="314"/>
    </location>
</feature>
<accession>A0A267F5E5</accession>
<proteinExistence type="predicted"/>
<evidence type="ECO:0000256" key="1">
    <source>
        <dbReference type="SAM" id="MobiDB-lite"/>
    </source>
</evidence>
<feature type="compositionally biased region" description="Low complexity" evidence="1">
    <location>
        <begin position="272"/>
        <end position="284"/>
    </location>
</feature>
<comment type="caution">
    <text evidence="2">The sequence shown here is derived from an EMBL/GenBank/DDBJ whole genome shotgun (WGS) entry which is preliminary data.</text>
</comment>
<dbReference type="Pfam" id="PF00612">
    <property type="entry name" value="IQ"/>
    <property type="match status" value="1"/>
</dbReference>
<feature type="compositionally biased region" description="Low complexity" evidence="1">
    <location>
        <begin position="435"/>
        <end position="451"/>
    </location>
</feature>
<dbReference type="InterPro" id="IPR000048">
    <property type="entry name" value="IQ_motif_EF-hand-BS"/>
</dbReference>
<reference evidence="2 3" key="1">
    <citation type="submission" date="2017-06" db="EMBL/GenBank/DDBJ databases">
        <title>A platform for efficient transgenesis in Macrostomum lignano, a flatworm model organism for stem cell research.</title>
        <authorList>
            <person name="Berezikov E."/>
        </authorList>
    </citation>
    <scope>NUCLEOTIDE SEQUENCE [LARGE SCALE GENOMIC DNA]</scope>
    <source>
        <strain evidence="2">DV1</strain>
        <tissue evidence="2">Whole organism</tissue>
    </source>
</reference>
<keyword evidence="3" id="KW-1185">Reference proteome</keyword>
<feature type="compositionally biased region" description="Low complexity" evidence="1">
    <location>
        <begin position="163"/>
        <end position="175"/>
    </location>
</feature>
<sequence>MALIDLSPEKITKIELSSFCEQMDQMYFLPEEDGSQRRRPAAVPSAATNPSSAQARAERLSVLGLVSAIDAVQSEIDGAVDSPRTEEPQLLPAHTAARQFSSINFNPLPMMTDLLESTVDWCGQPTPRAQWLKKRFPPPRRCTTSAAAAQRRPLQRSPVPQQPRASSARPTSAASIGAEYRDLTESEVAADVAVRHLGGSSCSSPDERRFWAFMAPRPYPIRKNLPSSRSSRRLARLEFVSLCGPKPENCHPRPSRLSEASATAFEPPPASPSSRPATATASASGRLAQRTVGRPLTGRPRPPAAAVGATASVSDLGDSPLSPRPPAAPAAAAATIGGDRQAAESQKPQQQRRRQLRRRPPVASGAKAIAEPVDLQLLGNRFRYYGNSFRETPAIETGGNEHLTAPAGDPIVAELERLVSSATQTRLAPLISSDAAGESTGGEAPATAAAEVRAETEAEYGSNATEDRESTFDRRMCSYPSGAERAALVIQSGYRGYNTRRRLSRVEQLARAQGFESVKWLRHYYCELIGSAARHRPDAQELLNFLETKRRIELAFDAAVSAGPTQCRPAVTDAASLIKVFNVCDQFPSREQVEQAIADWRRRRQPQDAQLDRLSALEIFYSLLMTTRQLSPRGAESGTDCRGEQFNKQLAGAGRGQQGLLSVRGLQPGRHN</sequence>
<name>A0A267F5E5_9PLAT</name>
<gene>
    <name evidence="2" type="ORF">BOX15_Mlig019733g2</name>
</gene>
<dbReference type="Proteomes" id="UP000215902">
    <property type="component" value="Unassembled WGS sequence"/>
</dbReference>
<evidence type="ECO:0000313" key="2">
    <source>
        <dbReference type="EMBL" id="PAA68946.1"/>
    </source>
</evidence>
<dbReference type="EMBL" id="NIVC01001361">
    <property type="protein sequence ID" value="PAA68946.1"/>
    <property type="molecule type" value="Genomic_DNA"/>
</dbReference>
<feature type="region of interest" description="Disordered" evidence="1">
    <location>
        <begin position="653"/>
        <end position="672"/>
    </location>
</feature>
<feature type="region of interest" description="Disordered" evidence="1">
    <location>
        <begin position="130"/>
        <end position="175"/>
    </location>
</feature>
<feature type="compositionally biased region" description="Basic residues" evidence="1">
    <location>
        <begin position="350"/>
        <end position="360"/>
    </location>
</feature>
<evidence type="ECO:0000313" key="3">
    <source>
        <dbReference type="Proteomes" id="UP000215902"/>
    </source>
</evidence>
<feature type="region of interest" description="Disordered" evidence="1">
    <location>
        <begin position="33"/>
        <end position="54"/>
    </location>
</feature>
<protein>
    <submittedName>
        <fullName evidence="2">Uncharacterized protein</fullName>
    </submittedName>
</protein>